<proteinExistence type="predicted"/>
<evidence type="ECO:0000256" key="2">
    <source>
        <dbReference type="SAM" id="Phobius"/>
    </source>
</evidence>
<evidence type="ECO:0000313" key="4">
    <source>
        <dbReference type="Proteomes" id="UP000439903"/>
    </source>
</evidence>
<gene>
    <name evidence="3" type="ORF">F8M41_020796</name>
</gene>
<organism evidence="3 4">
    <name type="scientific">Gigaspora margarita</name>
    <dbReference type="NCBI Taxonomy" id="4874"/>
    <lineage>
        <taxon>Eukaryota</taxon>
        <taxon>Fungi</taxon>
        <taxon>Fungi incertae sedis</taxon>
        <taxon>Mucoromycota</taxon>
        <taxon>Glomeromycotina</taxon>
        <taxon>Glomeromycetes</taxon>
        <taxon>Diversisporales</taxon>
        <taxon>Gigasporaceae</taxon>
        <taxon>Gigaspora</taxon>
    </lineage>
</organism>
<keyword evidence="2" id="KW-1133">Transmembrane helix</keyword>
<feature type="transmembrane region" description="Helical" evidence="2">
    <location>
        <begin position="135"/>
        <end position="153"/>
    </location>
</feature>
<keyword evidence="1" id="KW-0175">Coiled coil</keyword>
<keyword evidence="2" id="KW-0812">Transmembrane</keyword>
<protein>
    <submittedName>
        <fullName evidence="3">Uncharacterized protein</fullName>
    </submittedName>
</protein>
<sequence length="166" mass="20045">MDAYKKDQLLRTINQLRDQIINFQNTNDDLSTQLKELTQLNEVLKLVTAKSFDKEQLHKSQNFAAFEKQVDDIIFFEAFTDLKIDNIFLQNMINFVRMYQSFIKENKYTKKIYKIIVACIMMSYNFFMGYDSLRVIEYILANIFIFGWFYAYYSQKYPNQYLLLEI</sequence>
<keyword evidence="4" id="KW-1185">Reference proteome</keyword>
<accession>A0A8H4EJK8</accession>
<keyword evidence="2" id="KW-0472">Membrane</keyword>
<reference evidence="3 4" key="1">
    <citation type="journal article" date="2019" name="Environ. Microbiol.">
        <title>At the nexus of three kingdoms: the genome of the mycorrhizal fungus Gigaspora margarita provides insights into plant, endobacterial and fungal interactions.</title>
        <authorList>
            <person name="Venice F."/>
            <person name="Ghignone S."/>
            <person name="Salvioli di Fossalunga A."/>
            <person name="Amselem J."/>
            <person name="Novero M."/>
            <person name="Xianan X."/>
            <person name="Sedzielewska Toro K."/>
            <person name="Morin E."/>
            <person name="Lipzen A."/>
            <person name="Grigoriev I.V."/>
            <person name="Henrissat B."/>
            <person name="Martin F.M."/>
            <person name="Bonfante P."/>
        </authorList>
    </citation>
    <scope>NUCLEOTIDE SEQUENCE [LARGE SCALE GENOMIC DNA]</scope>
    <source>
        <strain evidence="3 4">BEG34</strain>
    </source>
</reference>
<name>A0A8H4EJK8_GIGMA</name>
<dbReference type="AlphaFoldDB" id="A0A8H4EJK8"/>
<comment type="caution">
    <text evidence="3">The sequence shown here is derived from an EMBL/GenBank/DDBJ whole genome shotgun (WGS) entry which is preliminary data.</text>
</comment>
<feature type="transmembrane region" description="Helical" evidence="2">
    <location>
        <begin position="112"/>
        <end position="129"/>
    </location>
</feature>
<evidence type="ECO:0000256" key="1">
    <source>
        <dbReference type="SAM" id="Coils"/>
    </source>
</evidence>
<dbReference type="Proteomes" id="UP000439903">
    <property type="component" value="Unassembled WGS sequence"/>
</dbReference>
<feature type="coiled-coil region" evidence="1">
    <location>
        <begin position="6"/>
        <end position="47"/>
    </location>
</feature>
<dbReference type="EMBL" id="WTPW01000585">
    <property type="protein sequence ID" value="KAF0497104.1"/>
    <property type="molecule type" value="Genomic_DNA"/>
</dbReference>
<evidence type="ECO:0000313" key="3">
    <source>
        <dbReference type="EMBL" id="KAF0497104.1"/>
    </source>
</evidence>